<dbReference type="RefSeq" id="WP_294896315.1">
    <property type="nucleotide sequence ID" value="NZ_DLUI01000059.1"/>
</dbReference>
<protein>
    <submittedName>
        <fullName evidence="2">Uncharacterized protein</fullName>
    </submittedName>
</protein>
<evidence type="ECO:0000256" key="1">
    <source>
        <dbReference type="SAM" id="Phobius"/>
    </source>
</evidence>
<feature type="transmembrane region" description="Helical" evidence="1">
    <location>
        <begin position="102"/>
        <end position="123"/>
    </location>
</feature>
<reference evidence="2 3" key="1">
    <citation type="journal article" date="2017" name="Front. Microbiol.">
        <title>Comparative Genomic Analysis of the Class Epsilonproteobacteria and Proposed Reclassification to Epsilonbacteraeota (phyl. nov.).</title>
        <authorList>
            <person name="Waite D.W."/>
            <person name="Vanwonterghem I."/>
            <person name="Rinke C."/>
            <person name="Parks D.H."/>
            <person name="Zhang Y."/>
            <person name="Takai K."/>
            <person name="Sievert S.M."/>
            <person name="Simon J."/>
            <person name="Campbell B.J."/>
            <person name="Hanson T.E."/>
            <person name="Woyke T."/>
            <person name="Klotz M.G."/>
            <person name="Hugenholtz P."/>
        </authorList>
    </citation>
    <scope>NUCLEOTIDE SEQUENCE [LARGE SCALE GENOMIC DNA]</scope>
    <source>
        <strain evidence="2">UBA12443</strain>
    </source>
</reference>
<name>A0A2D3WC08_9BACT</name>
<accession>A0A2D3WC08</accession>
<feature type="transmembrane region" description="Helical" evidence="1">
    <location>
        <begin position="129"/>
        <end position="147"/>
    </location>
</feature>
<proteinExistence type="predicted"/>
<feature type="transmembrane region" description="Helical" evidence="1">
    <location>
        <begin position="191"/>
        <end position="211"/>
    </location>
</feature>
<evidence type="ECO:0000313" key="2">
    <source>
        <dbReference type="EMBL" id="DAB38842.1"/>
    </source>
</evidence>
<sequence length="312" mass="35219">MNKQIKIFDGVSLYWFSRSKDATLDAETKKITTLINGEAYTQKFYVVSKFELFQFTKYLLPVLAIVTNDYSISIKNEVALIMAALTIIVWQRYRLADPKVKIVVALIVTAIVPIIGIPTMTLAFLMKSYMGILTAIVAYEIVLAIAAKEWNFMQKVGINGLPKFFGHYFSCRSEELEKHKTKIAAKIKRNVQIAAALIGFIGLAGLTYSGAESYREHQKHTAYMSEQKQYLDMQAMKHQAEQNGSAQIVIELKKEVLPAATQQLNDTLGITPSFTETKTITYPWDKGYRMGGTWVFRDGKVISERITGRTAQ</sequence>
<comment type="caution">
    <text evidence="2">The sequence shown here is derived from an EMBL/GenBank/DDBJ whole genome shotgun (WGS) entry which is preliminary data.</text>
</comment>
<evidence type="ECO:0000313" key="3">
    <source>
        <dbReference type="Proteomes" id="UP000228859"/>
    </source>
</evidence>
<keyword evidence="1" id="KW-1133">Transmembrane helix</keyword>
<organism evidence="2 3">
    <name type="scientific">Sulfuricurvum kujiense</name>
    <dbReference type="NCBI Taxonomy" id="148813"/>
    <lineage>
        <taxon>Bacteria</taxon>
        <taxon>Pseudomonadati</taxon>
        <taxon>Campylobacterota</taxon>
        <taxon>Epsilonproteobacteria</taxon>
        <taxon>Campylobacterales</taxon>
        <taxon>Sulfurimonadaceae</taxon>
        <taxon>Sulfuricurvum</taxon>
    </lineage>
</organism>
<dbReference type="EMBL" id="DLUI01000059">
    <property type="protein sequence ID" value="DAB38842.1"/>
    <property type="molecule type" value="Genomic_DNA"/>
</dbReference>
<gene>
    <name evidence="2" type="ORF">CFH83_03770</name>
</gene>
<dbReference type="AlphaFoldDB" id="A0A2D3WC08"/>
<keyword evidence="1" id="KW-0472">Membrane</keyword>
<keyword evidence="1" id="KW-0812">Transmembrane</keyword>
<dbReference type="Proteomes" id="UP000228859">
    <property type="component" value="Unassembled WGS sequence"/>
</dbReference>